<keyword evidence="2" id="KW-1003">Cell membrane</keyword>
<dbReference type="PANTHER" id="PTHR42781">
    <property type="entry name" value="SPERMIDINE/PUTRESCINE IMPORT ATP-BINDING PROTEIN POTA"/>
    <property type="match status" value="1"/>
</dbReference>
<dbReference type="InterPro" id="IPR003439">
    <property type="entry name" value="ABC_transporter-like_ATP-bd"/>
</dbReference>
<evidence type="ECO:0000256" key="1">
    <source>
        <dbReference type="ARBA" id="ARBA00022448"/>
    </source>
</evidence>
<evidence type="ECO:0000256" key="5">
    <source>
        <dbReference type="ARBA" id="ARBA00022840"/>
    </source>
</evidence>
<dbReference type="PROSITE" id="PS00211">
    <property type="entry name" value="ABC_TRANSPORTER_1"/>
    <property type="match status" value="1"/>
</dbReference>
<dbReference type="GO" id="GO:0005524">
    <property type="term" value="F:ATP binding"/>
    <property type="evidence" value="ECO:0007669"/>
    <property type="project" value="UniProtKB-KW"/>
</dbReference>
<dbReference type="Pfam" id="PF00005">
    <property type="entry name" value="ABC_tran"/>
    <property type="match status" value="1"/>
</dbReference>
<dbReference type="InterPro" id="IPR003593">
    <property type="entry name" value="AAA+_ATPase"/>
</dbReference>
<accession>A0ABS8HRG1</accession>
<evidence type="ECO:0000313" key="11">
    <source>
        <dbReference type="Proteomes" id="UP001165492"/>
    </source>
</evidence>
<keyword evidence="7" id="KW-0406">Ion transport</keyword>
<keyword evidence="1" id="KW-0813">Transport</keyword>
<dbReference type="InterPro" id="IPR017871">
    <property type="entry name" value="ABC_transporter-like_CS"/>
</dbReference>
<evidence type="ECO:0000256" key="4">
    <source>
        <dbReference type="ARBA" id="ARBA00022741"/>
    </source>
</evidence>
<name>A0ABS8HRG1_9FIRM</name>
<keyword evidence="8" id="KW-0472">Membrane</keyword>
<dbReference type="PANTHER" id="PTHR42781:SF4">
    <property type="entry name" value="SPERMIDINE_PUTRESCINE IMPORT ATP-BINDING PROTEIN POTA"/>
    <property type="match status" value="1"/>
</dbReference>
<dbReference type="InterPro" id="IPR015853">
    <property type="entry name" value="ABC_transpr_FbpC"/>
</dbReference>
<keyword evidence="6" id="KW-0408">Iron</keyword>
<evidence type="ECO:0000256" key="2">
    <source>
        <dbReference type="ARBA" id="ARBA00022475"/>
    </source>
</evidence>
<dbReference type="InterPro" id="IPR050093">
    <property type="entry name" value="ABC_SmlMolc_Importer"/>
</dbReference>
<gene>
    <name evidence="10" type="ORF">LMF89_09050</name>
</gene>
<evidence type="ECO:0000313" key="10">
    <source>
        <dbReference type="EMBL" id="MCC5465507.1"/>
    </source>
</evidence>
<organism evidence="10 11">
    <name type="scientific">Pelosinus baikalensis</name>
    <dbReference type="NCBI Taxonomy" id="2892015"/>
    <lineage>
        <taxon>Bacteria</taxon>
        <taxon>Bacillati</taxon>
        <taxon>Bacillota</taxon>
        <taxon>Negativicutes</taxon>
        <taxon>Selenomonadales</taxon>
        <taxon>Sporomusaceae</taxon>
        <taxon>Pelosinus</taxon>
    </lineage>
</organism>
<evidence type="ECO:0000259" key="9">
    <source>
        <dbReference type="PROSITE" id="PS50893"/>
    </source>
</evidence>
<keyword evidence="4" id="KW-0547">Nucleotide-binding</keyword>
<keyword evidence="3" id="KW-0410">Iron transport</keyword>
<dbReference type="PROSITE" id="PS50893">
    <property type="entry name" value="ABC_TRANSPORTER_2"/>
    <property type="match status" value="1"/>
</dbReference>
<evidence type="ECO:0000256" key="3">
    <source>
        <dbReference type="ARBA" id="ARBA00022496"/>
    </source>
</evidence>
<evidence type="ECO:0000256" key="8">
    <source>
        <dbReference type="ARBA" id="ARBA00023136"/>
    </source>
</evidence>
<evidence type="ECO:0000256" key="6">
    <source>
        <dbReference type="ARBA" id="ARBA00023004"/>
    </source>
</evidence>
<dbReference type="CDD" id="cd03259">
    <property type="entry name" value="ABC_Carb_Solutes_like"/>
    <property type="match status" value="1"/>
</dbReference>
<dbReference type="RefSeq" id="WP_229534750.1">
    <property type="nucleotide sequence ID" value="NZ_JAJHJB010000009.1"/>
</dbReference>
<dbReference type="Gene3D" id="3.40.50.300">
    <property type="entry name" value="P-loop containing nucleotide triphosphate hydrolases"/>
    <property type="match status" value="1"/>
</dbReference>
<dbReference type="InterPro" id="IPR027417">
    <property type="entry name" value="P-loop_NTPase"/>
</dbReference>
<keyword evidence="11" id="KW-1185">Reference proteome</keyword>
<dbReference type="Gene3D" id="2.40.50.100">
    <property type="match status" value="1"/>
</dbReference>
<dbReference type="SUPFAM" id="SSF50331">
    <property type="entry name" value="MOP-like"/>
    <property type="match status" value="1"/>
</dbReference>
<dbReference type="Proteomes" id="UP001165492">
    <property type="component" value="Unassembled WGS sequence"/>
</dbReference>
<protein>
    <submittedName>
        <fullName evidence="10">ABC transporter ATP-binding protein</fullName>
    </submittedName>
</protein>
<dbReference type="EMBL" id="JAJHJB010000009">
    <property type="protein sequence ID" value="MCC5465507.1"/>
    <property type="molecule type" value="Genomic_DNA"/>
</dbReference>
<sequence>MNADLRERQQALEIRNLAVHYGNSQHWVLQDFDLTVRPGEFVVIIGPSGCGKSTLLRLIAGFTQLQQGEIVIGKRVAATAGGVCIPPEKRDVGFVFQSYALWPHMTVKANIAFPLEQRRFTTVQREQRVDEVIMKFGLKEYQHRYPAELSGGQRQRVALARALVGQPALLLMDEPLSSLDVALRKKIQDELLIMHREWQPTVLYVTHDQDEAVKLAERLIVLHEGKIQQAGTPYDIFHSPNNPFVANFFGEVNELSGSVVENQGNGYSRIRIGDHTFILTRTQSFLDCGERVRVFIRPSWVELQEREDVSNARITGSRFMGAYTDYSLEWQGIPLRVSTQISNSKRVGDSIFVQVKDAWSIKEDEI</sequence>
<proteinExistence type="predicted"/>
<dbReference type="SMART" id="SM00382">
    <property type="entry name" value="AAA"/>
    <property type="match status" value="1"/>
</dbReference>
<keyword evidence="5 10" id="KW-0067">ATP-binding</keyword>
<dbReference type="InterPro" id="IPR008995">
    <property type="entry name" value="Mo/tungstate-bd_C_term_dom"/>
</dbReference>
<reference evidence="10" key="1">
    <citation type="submission" date="2021-11" db="EMBL/GenBank/DDBJ databases">
        <title>Description of a new species Pelosinus isolated from the bottom sediments of Lake Baikal.</title>
        <authorList>
            <person name="Zakharyuk A."/>
        </authorList>
    </citation>
    <scope>NUCLEOTIDE SEQUENCE</scope>
    <source>
        <strain evidence="10">Bkl1</strain>
    </source>
</reference>
<comment type="caution">
    <text evidence="10">The sequence shown here is derived from an EMBL/GenBank/DDBJ whole genome shotgun (WGS) entry which is preliminary data.</text>
</comment>
<evidence type="ECO:0000256" key="7">
    <source>
        <dbReference type="ARBA" id="ARBA00023065"/>
    </source>
</evidence>
<dbReference type="SUPFAM" id="SSF52540">
    <property type="entry name" value="P-loop containing nucleoside triphosphate hydrolases"/>
    <property type="match status" value="1"/>
</dbReference>
<feature type="domain" description="ABC transporter" evidence="9">
    <location>
        <begin position="12"/>
        <end position="249"/>
    </location>
</feature>